<dbReference type="InterPro" id="IPR046286">
    <property type="entry name" value="DUF6323"/>
</dbReference>
<dbReference type="EMBL" id="JANKBY010000170">
    <property type="protein sequence ID" value="MCR1823644.1"/>
    <property type="molecule type" value="Genomic_DNA"/>
</dbReference>
<protein>
    <submittedName>
        <fullName evidence="1">DUF6323 family protein</fullName>
    </submittedName>
</protein>
<dbReference type="Proteomes" id="UP001140817">
    <property type="component" value="Unassembled WGS sequence"/>
</dbReference>
<dbReference type="RefSeq" id="WP_257560520.1">
    <property type="nucleotide sequence ID" value="NZ_JANKBY010000170.1"/>
</dbReference>
<feature type="non-terminal residue" evidence="1">
    <location>
        <position position="82"/>
    </location>
</feature>
<accession>A0A9X2MC27</accession>
<dbReference type="AlphaFoldDB" id="A0A9X2MC27"/>
<gene>
    <name evidence="1" type="ORF">NSA58_12680</name>
</gene>
<evidence type="ECO:0000313" key="2">
    <source>
        <dbReference type="Proteomes" id="UP001140817"/>
    </source>
</evidence>
<evidence type="ECO:0000313" key="1">
    <source>
        <dbReference type="EMBL" id="MCR1823644.1"/>
    </source>
</evidence>
<dbReference type="Pfam" id="PF19848">
    <property type="entry name" value="DUF6323"/>
    <property type="match status" value="1"/>
</dbReference>
<name>A0A9X2MC27_9FIRM</name>
<sequence length="82" mass="9448">MTKNIILSSLQDKSMNIVKNEILKINEESSVYGLILTSENVEEIIKSRGYSLKTYGRIDLNMDATKKIINKIYISQYTDKED</sequence>
<keyword evidence="2" id="KW-1185">Reference proteome</keyword>
<reference evidence="1" key="1">
    <citation type="submission" date="2022-07" db="EMBL/GenBank/DDBJ databases">
        <title>Enhanced cultured diversity of the mouse gut microbiota enables custom-made synthetic communities.</title>
        <authorList>
            <person name="Afrizal A."/>
        </authorList>
    </citation>
    <scope>NUCLEOTIDE SEQUENCE</scope>
    <source>
        <strain evidence="1">DSM 29186</strain>
    </source>
</reference>
<organism evidence="1 2">
    <name type="scientific">Terrisporobacter muris</name>
    <dbReference type="NCBI Taxonomy" id="2963284"/>
    <lineage>
        <taxon>Bacteria</taxon>
        <taxon>Bacillati</taxon>
        <taxon>Bacillota</taxon>
        <taxon>Clostridia</taxon>
        <taxon>Peptostreptococcales</taxon>
        <taxon>Peptostreptococcaceae</taxon>
        <taxon>Terrisporobacter</taxon>
    </lineage>
</organism>
<proteinExistence type="predicted"/>
<comment type="caution">
    <text evidence="1">The sequence shown here is derived from an EMBL/GenBank/DDBJ whole genome shotgun (WGS) entry which is preliminary data.</text>
</comment>